<sequence length="311" mass="36056">MERNATSVRTISLLELAPYVRLVQHIQSNDSYRLPPRIIYDYELKFVVAGSCEYTIDQKLYKAGPGDMIFLSPMVRHSCIVPKDNRFHYYAVHFDLLYMGEAFDFSVEDVYLNWNYLQEAFIPVEPELTDRPIVRLSDIELPYVFSISDRHGCESLLRSMYAAFAEREFGAELLLRGELLNLLALIVRELTATGGKSLYHPRSERVGQAIRWMETHYRSPIQLHDIASSVHLSPSRFRELFKEETGKSPIEMLVAIRMKRAKDLLLHSSLSVGQIAEEVGYPDIHYFSRLFKRVEGLSPLHYAQSLRSKFR</sequence>
<dbReference type="Gene3D" id="2.60.120.10">
    <property type="entry name" value="Jelly Rolls"/>
    <property type="match status" value="1"/>
</dbReference>
<evidence type="ECO:0000259" key="4">
    <source>
        <dbReference type="PROSITE" id="PS01124"/>
    </source>
</evidence>
<name>A0A2R5EGQ8_9BACL</name>
<evidence type="ECO:0000313" key="6">
    <source>
        <dbReference type="Proteomes" id="UP000245202"/>
    </source>
</evidence>
<evidence type="ECO:0000256" key="3">
    <source>
        <dbReference type="ARBA" id="ARBA00023163"/>
    </source>
</evidence>
<dbReference type="InterPro" id="IPR018060">
    <property type="entry name" value="HTH_AraC"/>
</dbReference>
<keyword evidence="3" id="KW-0804">Transcription</keyword>
<dbReference type="PANTHER" id="PTHR43280:SF2">
    <property type="entry name" value="HTH-TYPE TRANSCRIPTIONAL REGULATOR EXSA"/>
    <property type="match status" value="1"/>
</dbReference>
<reference evidence="5 6" key="1">
    <citation type="submission" date="2017-08" db="EMBL/GenBank/DDBJ databases">
        <title>Substantial Increase in Enzyme Production by Combined Drug-Resistance Mutations in Paenibacillus agaridevorans.</title>
        <authorList>
            <person name="Tanaka Y."/>
            <person name="Funane K."/>
            <person name="Hosaka T."/>
            <person name="Shiwa Y."/>
            <person name="Fujita N."/>
            <person name="Miyazaki T."/>
            <person name="Yoshikawa H."/>
            <person name="Murakami K."/>
            <person name="Kasahara K."/>
            <person name="Inaoka T."/>
            <person name="Hiraga Y."/>
            <person name="Ochi K."/>
        </authorList>
    </citation>
    <scope>NUCLEOTIDE SEQUENCE [LARGE SCALE GENOMIC DNA]</scope>
    <source>
        <strain evidence="5 6">T-3040</strain>
    </source>
</reference>
<dbReference type="PROSITE" id="PS00041">
    <property type="entry name" value="HTH_ARAC_FAMILY_1"/>
    <property type="match status" value="1"/>
</dbReference>
<keyword evidence="2" id="KW-0238">DNA-binding</keyword>
<dbReference type="PANTHER" id="PTHR43280">
    <property type="entry name" value="ARAC-FAMILY TRANSCRIPTIONAL REGULATOR"/>
    <property type="match status" value="1"/>
</dbReference>
<dbReference type="InterPro" id="IPR037923">
    <property type="entry name" value="HTH-like"/>
</dbReference>
<dbReference type="RefSeq" id="WP_181376377.1">
    <property type="nucleotide sequence ID" value="NZ_BDQX01000021.1"/>
</dbReference>
<dbReference type="GO" id="GO:0043565">
    <property type="term" value="F:sequence-specific DNA binding"/>
    <property type="evidence" value="ECO:0007669"/>
    <property type="project" value="InterPro"/>
</dbReference>
<dbReference type="InterPro" id="IPR014710">
    <property type="entry name" value="RmlC-like_jellyroll"/>
</dbReference>
<dbReference type="InterPro" id="IPR018062">
    <property type="entry name" value="HTH_AraC-typ_CS"/>
</dbReference>
<comment type="caution">
    <text evidence="5">The sequence shown here is derived from an EMBL/GenBank/DDBJ whole genome shotgun (WGS) entry which is preliminary data.</text>
</comment>
<dbReference type="InterPro" id="IPR003313">
    <property type="entry name" value="AraC-bd"/>
</dbReference>
<keyword evidence="1" id="KW-0805">Transcription regulation</keyword>
<feature type="domain" description="HTH araC/xylS-type" evidence="4">
    <location>
        <begin position="207"/>
        <end position="305"/>
    </location>
</feature>
<dbReference type="SUPFAM" id="SSF46689">
    <property type="entry name" value="Homeodomain-like"/>
    <property type="match status" value="2"/>
</dbReference>
<protein>
    <recommendedName>
        <fullName evidence="4">HTH araC/xylS-type domain-containing protein</fullName>
    </recommendedName>
</protein>
<dbReference type="SUPFAM" id="SSF51215">
    <property type="entry name" value="Regulatory protein AraC"/>
    <property type="match status" value="1"/>
</dbReference>
<dbReference type="Pfam" id="PF02311">
    <property type="entry name" value="AraC_binding"/>
    <property type="match status" value="1"/>
</dbReference>
<dbReference type="Gene3D" id="1.10.10.60">
    <property type="entry name" value="Homeodomain-like"/>
    <property type="match status" value="2"/>
</dbReference>
<dbReference type="SMART" id="SM00342">
    <property type="entry name" value="HTH_ARAC"/>
    <property type="match status" value="1"/>
</dbReference>
<dbReference type="Pfam" id="PF12833">
    <property type="entry name" value="HTH_18"/>
    <property type="match status" value="1"/>
</dbReference>
<dbReference type="PROSITE" id="PS01124">
    <property type="entry name" value="HTH_ARAC_FAMILY_2"/>
    <property type="match status" value="1"/>
</dbReference>
<dbReference type="EMBL" id="BDQX01000021">
    <property type="protein sequence ID" value="GBG05750.1"/>
    <property type="molecule type" value="Genomic_DNA"/>
</dbReference>
<dbReference type="Proteomes" id="UP000245202">
    <property type="component" value="Unassembled WGS sequence"/>
</dbReference>
<proteinExistence type="predicted"/>
<evidence type="ECO:0000256" key="2">
    <source>
        <dbReference type="ARBA" id="ARBA00023125"/>
    </source>
</evidence>
<dbReference type="AlphaFoldDB" id="A0A2R5EGQ8"/>
<evidence type="ECO:0000256" key="1">
    <source>
        <dbReference type="ARBA" id="ARBA00023015"/>
    </source>
</evidence>
<accession>A0A2R5EGQ8</accession>
<evidence type="ECO:0000313" key="5">
    <source>
        <dbReference type="EMBL" id="GBG05750.1"/>
    </source>
</evidence>
<dbReference type="GO" id="GO:0003700">
    <property type="term" value="F:DNA-binding transcription factor activity"/>
    <property type="evidence" value="ECO:0007669"/>
    <property type="project" value="InterPro"/>
</dbReference>
<dbReference type="InterPro" id="IPR009057">
    <property type="entry name" value="Homeodomain-like_sf"/>
</dbReference>
<keyword evidence="6" id="KW-1185">Reference proteome</keyword>
<gene>
    <name evidence="5" type="ORF">PAT3040_00235</name>
</gene>
<organism evidence="5 6">
    <name type="scientific">Paenibacillus agaridevorans</name>
    <dbReference type="NCBI Taxonomy" id="171404"/>
    <lineage>
        <taxon>Bacteria</taxon>
        <taxon>Bacillati</taxon>
        <taxon>Bacillota</taxon>
        <taxon>Bacilli</taxon>
        <taxon>Bacillales</taxon>
        <taxon>Paenibacillaceae</taxon>
        <taxon>Paenibacillus</taxon>
    </lineage>
</organism>